<proteinExistence type="predicted"/>
<name>A0A3D9RZ28_9BACL</name>
<accession>A0A3D9RZ28</accession>
<dbReference type="EMBL" id="QTTN01000012">
    <property type="protein sequence ID" value="REE85325.1"/>
    <property type="molecule type" value="Genomic_DNA"/>
</dbReference>
<evidence type="ECO:0000313" key="1">
    <source>
        <dbReference type="EMBL" id="REE85325.1"/>
    </source>
</evidence>
<dbReference type="AlphaFoldDB" id="A0A3D9RZ28"/>
<gene>
    <name evidence="1" type="ORF">A8990_11254</name>
</gene>
<keyword evidence="2" id="KW-1185">Reference proteome</keyword>
<comment type="caution">
    <text evidence="1">The sequence shown here is derived from an EMBL/GenBank/DDBJ whole genome shotgun (WGS) entry which is preliminary data.</text>
</comment>
<protein>
    <submittedName>
        <fullName evidence="1">Uncharacterized protein</fullName>
    </submittedName>
</protein>
<reference evidence="1 2" key="1">
    <citation type="submission" date="2018-08" db="EMBL/GenBank/DDBJ databases">
        <title>Genomic Encyclopedia of Type Strains, Phase III (KMG-III): the genomes of soil and plant-associated and newly described type strains.</title>
        <authorList>
            <person name="Whitman W."/>
        </authorList>
    </citation>
    <scope>NUCLEOTIDE SEQUENCE [LARGE SCALE GENOMIC DNA]</scope>
    <source>
        <strain evidence="1 2">CGMCC 1.10966</strain>
    </source>
</reference>
<dbReference type="Proteomes" id="UP000256304">
    <property type="component" value="Unassembled WGS sequence"/>
</dbReference>
<organism evidence="1 2">
    <name type="scientific">Paenibacillus taihuensis</name>
    <dbReference type="NCBI Taxonomy" id="1156355"/>
    <lineage>
        <taxon>Bacteria</taxon>
        <taxon>Bacillati</taxon>
        <taxon>Bacillota</taxon>
        <taxon>Bacilli</taxon>
        <taxon>Bacillales</taxon>
        <taxon>Paenibacillaceae</taxon>
        <taxon>Paenibacillus</taxon>
    </lineage>
</organism>
<evidence type="ECO:0000313" key="2">
    <source>
        <dbReference type="Proteomes" id="UP000256304"/>
    </source>
</evidence>
<sequence length="167" mass="19678">MLREVEYESLITNEGADRFIAKLKARYAAFVQERLEGEERVTIIESVMMQDVISVAHMLGMDLGKLRHLALSLQRLLEPLNPRLIYYYHVDVEGQWRFICGIRGNEWGPVKLHTDEDFREAGEVWSRSQAFVRGVIDEWMIPKLIIENRDYRWVENTERVELLVAEL</sequence>